<dbReference type="GO" id="GO:0006352">
    <property type="term" value="P:DNA-templated transcription initiation"/>
    <property type="evidence" value="ECO:0007669"/>
    <property type="project" value="InterPro"/>
</dbReference>
<dbReference type="GO" id="GO:0016987">
    <property type="term" value="F:sigma factor activity"/>
    <property type="evidence" value="ECO:0007669"/>
    <property type="project" value="UniProtKB-KW"/>
</dbReference>
<dbReference type="Gene3D" id="1.10.601.10">
    <property type="entry name" value="RNA Polymerase Primary Sigma Factor"/>
    <property type="match status" value="1"/>
</dbReference>
<dbReference type="SUPFAM" id="SSF88946">
    <property type="entry name" value="Sigma2 domain of RNA polymerase sigma factors"/>
    <property type="match status" value="1"/>
</dbReference>
<evidence type="ECO:0000256" key="2">
    <source>
        <dbReference type="ARBA" id="ARBA00023015"/>
    </source>
</evidence>
<gene>
    <name evidence="10" type="ORF">DP114_00950</name>
</gene>
<feature type="domain" description="RNA polymerase sigma-70" evidence="9">
    <location>
        <begin position="293"/>
        <end position="319"/>
    </location>
</feature>
<evidence type="ECO:0000313" key="11">
    <source>
        <dbReference type="Proteomes" id="UP000503129"/>
    </source>
</evidence>
<dbReference type="NCBIfam" id="TIGR02937">
    <property type="entry name" value="sigma70-ECF"/>
    <property type="match status" value="1"/>
</dbReference>
<sequence length="332" mass="38357">MKNLSPKSIKVSDKNEKYLSTADLVHIYLLEIGRTPLLTDEQEKDFGKQVQQMMALLAAKEKLALQLKRQPTQIEWAENINISEDSLVQQLQQGHQAKQKMIEANLRLVVSIAKKYQRRNLEFLDLIQEGSLGLERGVEKFDPSRGYKFSTYAYWWIRQAMTRAIAQQGRTIRLPIHVTEKLNKIKLIQRELAQKLGRIPTATDIAQALSLDPNEIRDYLLLARRPVSLELRVGLEKDTELQDMLEDDGLSPELYTEQKFIQQNLQNLLSKLTPQQREILTLRFGLTDGKELSLVQIGQCMGISRERVRQLEQQALGILRRHKDKINSYLTS</sequence>
<dbReference type="InterPro" id="IPR013325">
    <property type="entry name" value="RNA_pol_sigma_r2"/>
</dbReference>
<dbReference type="InterPro" id="IPR007630">
    <property type="entry name" value="RNA_pol_sigma70_r4"/>
</dbReference>
<evidence type="ECO:0000256" key="4">
    <source>
        <dbReference type="ARBA" id="ARBA00023125"/>
    </source>
</evidence>
<evidence type="ECO:0000256" key="3">
    <source>
        <dbReference type="ARBA" id="ARBA00023082"/>
    </source>
</evidence>
<dbReference type="Pfam" id="PF04539">
    <property type="entry name" value="Sigma70_r3"/>
    <property type="match status" value="1"/>
</dbReference>
<comment type="function">
    <text evidence="6 7">Sigma factors are initiation factors that promote the attachment of RNA polymerase to specific initiation sites and are then released.</text>
</comment>
<dbReference type="InterPro" id="IPR000943">
    <property type="entry name" value="RNA_pol_sigma70"/>
</dbReference>
<dbReference type="EMBL" id="CP030118">
    <property type="protein sequence ID" value="QDL06666.1"/>
    <property type="molecule type" value="Genomic_DNA"/>
</dbReference>
<dbReference type="KEGG" id="bsen:DP114_00950"/>
<dbReference type="RefSeq" id="WP_171975211.1">
    <property type="nucleotide sequence ID" value="NZ_CAWOXK010000001.1"/>
</dbReference>
<protein>
    <recommendedName>
        <fullName evidence="7">RNA polymerase sigma factor</fullName>
    </recommendedName>
</protein>
<keyword evidence="2 7" id="KW-0805">Transcription regulation</keyword>
<dbReference type="InterPro" id="IPR007624">
    <property type="entry name" value="RNA_pol_sigma70_r3"/>
</dbReference>
<dbReference type="InterPro" id="IPR014284">
    <property type="entry name" value="RNA_pol_sigma-70_dom"/>
</dbReference>
<dbReference type="PRINTS" id="PR00046">
    <property type="entry name" value="SIGMA70FCT"/>
</dbReference>
<evidence type="ECO:0000256" key="5">
    <source>
        <dbReference type="ARBA" id="ARBA00023163"/>
    </source>
</evidence>
<keyword evidence="3 7" id="KW-0731">Sigma factor</keyword>
<dbReference type="PROSITE" id="PS00716">
    <property type="entry name" value="SIGMA70_2"/>
    <property type="match status" value="1"/>
</dbReference>
<dbReference type="PANTHER" id="PTHR30603:SF60">
    <property type="entry name" value="RNA POLYMERASE SIGMA FACTOR RPOD"/>
    <property type="match status" value="1"/>
</dbReference>
<evidence type="ECO:0000259" key="8">
    <source>
        <dbReference type="PROSITE" id="PS00715"/>
    </source>
</evidence>
<evidence type="ECO:0000256" key="7">
    <source>
        <dbReference type="RuleBase" id="RU362124"/>
    </source>
</evidence>
<dbReference type="InterPro" id="IPR036388">
    <property type="entry name" value="WH-like_DNA-bd_sf"/>
</dbReference>
<evidence type="ECO:0000256" key="1">
    <source>
        <dbReference type="ARBA" id="ARBA00007788"/>
    </source>
</evidence>
<keyword evidence="4 7" id="KW-0238">DNA-binding</keyword>
<dbReference type="Pfam" id="PF04542">
    <property type="entry name" value="Sigma70_r2"/>
    <property type="match status" value="1"/>
</dbReference>
<reference evidence="10 11" key="1">
    <citation type="submission" date="2018-06" db="EMBL/GenBank/DDBJ databases">
        <title>Comparative genomics of Brasilonema spp. strains.</title>
        <authorList>
            <person name="Alvarenga D.O."/>
            <person name="Fiore M.F."/>
            <person name="Varani A.M."/>
        </authorList>
    </citation>
    <scope>NUCLEOTIDE SEQUENCE [LARGE SCALE GENOMIC DNA]</scope>
    <source>
        <strain evidence="10 11">CENA114</strain>
    </source>
</reference>
<dbReference type="NCBIfam" id="TIGR02997">
    <property type="entry name" value="Sig70-cyanoRpoD"/>
    <property type="match status" value="1"/>
</dbReference>
<dbReference type="Gene3D" id="1.10.10.10">
    <property type="entry name" value="Winged helix-like DNA-binding domain superfamily/Winged helix DNA-binding domain"/>
    <property type="match status" value="2"/>
</dbReference>
<dbReference type="InterPro" id="IPR013324">
    <property type="entry name" value="RNA_pol_sigma_r3/r4-like"/>
</dbReference>
<dbReference type="PROSITE" id="PS00715">
    <property type="entry name" value="SIGMA70_1"/>
    <property type="match status" value="1"/>
</dbReference>
<dbReference type="PANTHER" id="PTHR30603">
    <property type="entry name" value="RNA POLYMERASE SIGMA FACTOR RPO"/>
    <property type="match status" value="1"/>
</dbReference>
<proteinExistence type="inferred from homology"/>
<evidence type="ECO:0000259" key="9">
    <source>
        <dbReference type="PROSITE" id="PS00716"/>
    </source>
</evidence>
<dbReference type="CDD" id="cd06171">
    <property type="entry name" value="Sigma70_r4"/>
    <property type="match status" value="1"/>
</dbReference>
<accession>A0A856MCF3</accession>
<dbReference type="Pfam" id="PF00140">
    <property type="entry name" value="Sigma70_r1_2"/>
    <property type="match status" value="1"/>
</dbReference>
<dbReference type="Proteomes" id="UP000503129">
    <property type="component" value="Chromosome"/>
</dbReference>
<dbReference type="InterPro" id="IPR007627">
    <property type="entry name" value="RNA_pol_sigma70_r2"/>
</dbReference>
<feature type="domain" description="RNA polymerase sigma-70" evidence="8">
    <location>
        <begin position="125"/>
        <end position="138"/>
    </location>
</feature>
<dbReference type="Pfam" id="PF04545">
    <property type="entry name" value="Sigma70_r4"/>
    <property type="match status" value="1"/>
</dbReference>
<comment type="similarity">
    <text evidence="1 7">Belongs to the sigma-70 factor family.</text>
</comment>
<dbReference type="InterPro" id="IPR017848">
    <property type="entry name" value="RNA_pol_sigma_RpoD/SigA_cyanob"/>
</dbReference>
<evidence type="ECO:0000313" key="10">
    <source>
        <dbReference type="EMBL" id="QDL06666.1"/>
    </source>
</evidence>
<name>A0A856MCF3_9CYAN</name>
<dbReference type="FunFam" id="1.10.601.10:FF:000001">
    <property type="entry name" value="RNA polymerase sigma factor SigA"/>
    <property type="match status" value="1"/>
</dbReference>
<keyword evidence="11" id="KW-1185">Reference proteome</keyword>
<keyword evidence="5 7" id="KW-0804">Transcription</keyword>
<dbReference type="AlphaFoldDB" id="A0A856MCF3"/>
<dbReference type="InterPro" id="IPR050239">
    <property type="entry name" value="Sigma-70_RNA_pol_init_factors"/>
</dbReference>
<organism evidence="10 11">
    <name type="scientific">Brasilonema sennae CENA114</name>
    <dbReference type="NCBI Taxonomy" id="415709"/>
    <lineage>
        <taxon>Bacteria</taxon>
        <taxon>Bacillati</taxon>
        <taxon>Cyanobacteriota</taxon>
        <taxon>Cyanophyceae</taxon>
        <taxon>Nostocales</taxon>
        <taxon>Scytonemataceae</taxon>
        <taxon>Brasilonema</taxon>
        <taxon>Bromeliae group (in: Brasilonema)</taxon>
    </lineage>
</organism>
<dbReference type="GO" id="GO:0003677">
    <property type="term" value="F:DNA binding"/>
    <property type="evidence" value="ECO:0007669"/>
    <property type="project" value="UniProtKB-KW"/>
</dbReference>
<evidence type="ECO:0000256" key="6">
    <source>
        <dbReference type="ARBA" id="ARBA00055079"/>
    </source>
</evidence>
<dbReference type="InterPro" id="IPR009042">
    <property type="entry name" value="RNA_pol_sigma70_r1_2"/>
</dbReference>
<dbReference type="SUPFAM" id="SSF88659">
    <property type="entry name" value="Sigma3 and sigma4 domains of RNA polymerase sigma factors"/>
    <property type="match status" value="2"/>
</dbReference>